<dbReference type="Proteomes" id="UP000692954">
    <property type="component" value="Unassembled WGS sequence"/>
</dbReference>
<protein>
    <submittedName>
        <fullName evidence="2">Uncharacterized protein</fullName>
    </submittedName>
</protein>
<organism evidence="2 3">
    <name type="scientific">Paramecium sonneborni</name>
    <dbReference type="NCBI Taxonomy" id="65129"/>
    <lineage>
        <taxon>Eukaryota</taxon>
        <taxon>Sar</taxon>
        <taxon>Alveolata</taxon>
        <taxon>Ciliophora</taxon>
        <taxon>Intramacronucleata</taxon>
        <taxon>Oligohymenophorea</taxon>
        <taxon>Peniculida</taxon>
        <taxon>Parameciidae</taxon>
        <taxon>Paramecium</taxon>
    </lineage>
</organism>
<evidence type="ECO:0000313" key="3">
    <source>
        <dbReference type="Proteomes" id="UP000692954"/>
    </source>
</evidence>
<reference evidence="2" key="1">
    <citation type="submission" date="2021-01" db="EMBL/GenBank/DDBJ databases">
        <authorList>
            <consortium name="Genoscope - CEA"/>
            <person name="William W."/>
        </authorList>
    </citation>
    <scope>NUCLEOTIDE SEQUENCE</scope>
</reference>
<name>A0A8S1PC44_9CILI</name>
<accession>A0A8S1PC44</accession>
<proteinExistence type="predicted"/>
<dbReference type="EMBL" id="CAJJDN010000074">
    <property type="protein sequence ID" value="CAD8100720.1"/>
    <property type="molecule type" value="Genomic_DNA"/>
</dbReference>
<sequence>MICIFYQGCYESDVSGRKFHLGENILYQIHKQALLEYLKSGVSNQKQFNQICQK</sequence>
<gene>
    <name evidence="1" type="ORF">PSON_ATCC_30995.1.T0740179</name>
    <name evidence="2" type="ORF">PSON_ATCC_30995.1.T0740181</name>
</gene>
<dbReference type="AlphaFoldDB" id="A0A8S1PC44"/>
<evidence type="ECO:0000313" key="1">
    <source>
        <dbReference type="EMBL" id="CAD8100716.1"/>
    </source>
</evidence>
<keyword evidence="3" id="KW-1185">Reference proteome</keyword>
<dbReference type="EMBL" id="CAJJDN010000074">
    <property type="protein sequence ID" value="CAD8100716.1"/>
    <property type="molecule type" value="Genomic_DNA"/>
</dbReference>
<evidence type="ECO:0000313" key="2">
    <source>
        <dbReference type="EMBL" id="CAD8100720.1"/>
    </source>
</evidence>
<comment type="caution">
    <text evidence="2">The sequence shown here is derived from an EMBL/GenBank/DDBJ whole genome shotgun (WGS) entry which is preliminary data.</text>
</comment>